<comment type="caution">
    <text evidence="2">The sequence shown here is derived from an EMBL/GenBank/DDBJ whole genome shotgun (WGS) entry which is preliminary data.</text>
</comment>
<feature type="region of interest" description="Disordered" evidence="1">
    <location>
        <begin position="294"/>
        <end position="363"/>
    </location>
</feature>
<evidence type="ECO:0000256" key="1">
    <source>
        <dbReference type="SAM" id="MobiDB-lite"/>
    </source>
</evidence>
<sequence length="389" mass="43479">MDPMFSPKVQYSIGANESSPVDIPTFLSWNHGDPAVHGFLAKLRSHLLPRIVDVLKQEQISCPDAAHPVPTATATDNRVESQIYIHHDRMYHHKKVCFNYTTHDVRRGQDIINCGTPNHNIMLLSSTTSEDEVNSGGRYLYARVLGAYHVNVVYMGPGMLDYKPRHIDFLWVRWYHVQRAGTTSWKNSELPMVAFPPLASESAFGFVDPSDVLRACHIIPSFARGQVHRDGIGLSSRARDKDDYKAYYVGCFSDGDTLMRYHWGMGIGHIHAHGLADAKSLPPLSLLAEVEVEVEPEADRNAEPTEDHLSDARTGGEEEPNCEDPTTSGDVNDDLDDDNDDDDEDLDDAEMPEIDDDPDDAFYPAFSMSLVREVSSTAARLELNDFSAF</sequence>
<keyword evidence="3" id="KW-1185">Reference proteome</keyword>
<evidence type="ECO:0000313" key="3">
    <source>
        <dbReference type="Proteomes" id="UP000230002"/>
    </source>
</evidence>
<dbReference type="Proteomes" id="UP000230002">
    <property type="component" value="Unassembled WGS sequence"/>
</dbReference>
<dbReference type="OrthoDB" id="3267098at2759"/>
<feature type="compositionally biased region" description="Acidic residues" evidence="1">
    <location>
        <begin position="331"/>
        <end position="360"/>
    </location>
</feature>
<dbReference type="EMBL" id="AYKW01000008">
    <property type="protein sequence ID" value="PIL33156.1"/>
    <property type="molecule type" value="Genomic_DNA"/>
</dbReference>
<dbReference type="AlphaFoldDB" id="A0A2G8SHB7"/>
<proteinExistence type="predicted"/>
<evidence type="ECO:0000313" key="2">
    <source>
        <dbReference type="EMBL" id="PIL33156.1"/>
    </source>
</evidence>
<reference evidence="2 3" key="1">
    <citation type="journal article" date="2015" name="Sci. Rep.">
        <title>Chromosome-level genome map provides insights into diverse defense mechanisms in the medicinal fungus Ganoderma sinense.</title>
        <authorList>
            <person name="Zhu Y."/>
            <person name="Xu J."/>
            <person name="Sun C."/>
            <person name="Zhou S."/>
            <person name="Xu H."/>
            <person name="Nelson D.R."/>
            <person name="Qian J."/>
            <person name="Song J."/>
            <person name="Luo H."/>
            <person name="Xiang L."/>
            <person name="Li Y."/>
            <person name="Xu Z."/>
            <person name="Ji A."/>
            <person name="Wang L."/>
            <person name="Lu S."/>
            <person name="Hayward A."/>
            <person name="Sun W."/>
            <person name="Li X."/>
            <person name="Schwartz D.C."/>
            <person name="Wang Y."/>
            <person name="Chen S."/>
        </authorList>
    </citation>
    <scope>NUCLEOTIDE SEQUENCE [LARGE SCALE GENOMIC DNA]</scope>
    <source>
        <strain evidence="2 3">ZZ0214-1</strain>
    </source>
</reference>
<gene>
    <name evidence="2" type="ORF">GSI_04606</name>
</gene>
<organism evidence="2 3">
    <name type="scientific">Ganoderma sinense ZZ0214-1</name>
    <dbReference type="NCBI Taxonomy" id="1077348"/>
    <lineage>
        <taxon>Eukaryota</taxon>
        <taxon>Fungi</taxon>
        <taxon>Dikarya</taxon>
        <taxon>Basidiomycota</taxon>
        <taxon>Agaricomycotina</taxon>
        <taxon>Agaricomycetes</taxon>
        <taxon>Polyporales</taxon>
        <taxon>Polyporaceae</taxon>
        <taxon>Ganoderma</taxon>
    </lineage>
</organism>
<accession>A0A2G8SHB7</accession>
<dbReference type="STRING" id="1077348.A0A2G8SHB7"/>
<name>A0A2G8SHB7_9APHY</name>
<protein>
    <submittedName>
        <fullName evidence="2">Uncharacterized protein</fullName>
    </submittedName>
</protein>
<feature type="compositionally biased region" description="Basic and acidic residues" evidence="1">
    <location>
        <begin position="297"/>
        <end position="316"/>
    </location>
</feature>